<evidence type="ECO:0000256" key="4">
    <source>
        <dbReference type="ARBA" id="ARBA00022448"/>
    </source>
</evidence>
<dbReference type="EMBL" id="BMAR01000025">
    <property type="protein sequence ID" value="GFR48720.1"/>
    <property type="molecule type" value="Genomic_DNA"/>
</dbReference>
<evidence type="ECO:0000256" key="2">
    <source>
        <dbReference type="ARBA" id="ARBA00006370"/>
    </source>
</evidence>
<dbReference type="PANTHER" id="PTHR11306">
    <property type="entry name" value="NIEMANN PICK TYPE C2 PROTEIN NPC2-RELATED"/>
    <property type="match status" value="1"/>
</dbReference>
<evidence type="ECO:0000313" key="10">
    <source>
        <dbReference type="Proteomes" id="UP001054857"/>
    </source>
</evidence>
<comment type="similarity">
    <text evidence="2">Belongs to the NPC2 family.</text>
</comment>
<feature type="domain" description="MD-2-related lipid-recognition" evidence="8">
    <location>
        <begin position="29"/>
        <end position="143"/>
    </location>
</feature>
<keyword evidence="10" id="KW-1185">Reference proteome</keyword>
<dbReference type="Gene3D" id="2.60.40.770">
    <property type="match status" value="1"/>
</dbReference>
<accession>A0AAD3DV91</accession>
<protein>
    <recommendedName>
        <fullName evidence="8">MD-2-related lipid-recognition domain-containing protein</fullName>
    </recommendedName>
</protein>
<evidence type="ECO:0000256" key="1">
    <source>
        <dbReference type="ARBA" id="ARBA00002053"/>
    </source>
</evidence>
<evidence type="ECO:0000259" key="8">
    <source>
        <dbReference type="SMART" id="SM00737"/>
    </source>
</evidence>
<dbReference type="GO" id="GO:0015918">
    <property type="term" value="P:sterol transport"/>
    <property type="evidence" value="ECO:0007669"/>
    <property type="project" value="InterPro"/>
</dbReference>
<evidence type="ECO:0000256" key="3">
    <source>
        <dbReference type="ARBA" id="ARBA00011245"/>
    </source>
</evidence>
<dbReference type="AlphaFoldDB" id="A0AAD3DV91"/>
<evidence type="ECO:0000256" key="7">
    <source>
        <dbReference type="SAM" id="SignalP"/>
    </source>
</evidence>
<dbReference type="PANTHER" id="PTHR11306:SF0">
    <property type="entry name" value="PHOSPHATIDYLGLYCEROL_PHOSPHATIDYLINOSITOL TRANSFER PROTEIN"/>
    <property type="match status" value="1"/>
</dbReference>
<dbReference type="Proteomes" id="UP001054857">
    <property type="component" value="Unassembled WGS sequence"/>
</dbReference>
<organism evidence="9 10">
    <name type="scientific">Astrephomene gubernaculifera</name>
    <dbReference type="NCBI Taxonomy" id="47775"/>
    <lineage>
        <taxon>Eukaryota</taxon>
        <taxon>Viridiplantae</taxon>
        <taxon>Chlorophyta</taxon>
        <taxon>core chlorophytes</taxon>
        <taxon>Chlorophyceae</taxon>
        <taxon>CS clade</taxon>
        <taxon>Chlamydomonadales</taxon>
        <taxon>Astrephomenaceae</taxon>
        <taxon>Astrephomene</taxon>
    </lineage>
</organism>
<comment type="subunit">
    <text evidence="3">Monomer.</text>
</comment>
<reference evidence="9 10" key="1">
    <citation type="journal article" date="2021" name="Sci. Rep.">
        <title>Genome sequencing of the multicellular alga Astrephomene provides insights into convergent evolution of germ-soma differentiation.</title>
        <authorList>
            <person name="Yamashita S."/>
            <person name="Yamamoto K."/>
            <person name="Matsuzaki R."/>
            <person name="Suzuki S."/>
            <person name="Yamaguchi H."/>
            <person name="Hirooka S."/>
            <person name="Minakuchi Y."/>
            <person name="Miyagishima S."/>
            <person name="Kawachi M."/>
            <person name="Toyoda A."/>
            <person name="Nozaki H."/>
        </authorList>
    </citation>
    <scope>NUCLEOTIDE SEQUENCE [LARGE SCALE GENOMIC DNA]</scope>
    <source>
        <strain evidence="9 10">NIES-4017</strain>
    </source>
</reference>
<dbReference type="InterPro" id="IPR039670">
    <property type="entry name" value="NPC2-like"/>
</dbReference>
<dbReference type="GO" id="GO:0032934">
    <property type="term" value="F:sterol binding"/>
    <property type="evidence" value="ECO:0007669"/>
    <property type="project" value="InterPro"/>
</dbReference>
<keyword evidence="4" id="KW-0813">Transport</keyword>
<keyword evidence="5 7" id="KW-0732">Signal</keyword>
<sequence>MPHGSSFLFIWGILLAAFTIGCFADKMSWSACDAGLTSFTPDEVTLTPDPPVIGSPATFVISGKTEAQVQGGTVDMVVSLSGIPIFTQSLDLCTKTTCPVAPGPISITLVEALPPIAPPGDYGLQVIARGPDGGELACVNVNFSLVLPSASDIESKAAVHGSVVRQPAAVESKWKRLSQQHQGSLNPYRDEHLIVVADQVAREHRKERLGKSAGREAA</sequence>
<feature type="chain" id="PRO_5042233297" description="MD-2-related lipid-recognition domain-containing protein" evidence="7">
    <location>
        <begin position="25"/>
        <end position="218"/>
    </location>
</feature>
<dbReference type="Pfam" id="PF02221">
    <property type="entry name" value="E1_DerP2_DerF2"/>
    <property type="match status" value="1"/>
</dbReference>
<dbReference type="SUPFAM" id="SSF81296">
    <property type="entry name" value="E set domains"/>
    <property type="match status" value="1"/>
</dbReference>
<comment type="function">
    <text evidence="1">Catalyzes the intermembrane transfer of phosphatidylglycerol and phosphatidylinositol.</text>
</comment>
<dbReference type="InterPro" id="IPR014756">
    <property type="entry name" value="Ig_E-set"/>
</dbReference>
<evidence type="ECO:0000256" key="6">
    <source>
        <dbReference type="ARBA" id="ARBA00023055"/>
    </source>
</evidence>
<name>A0AAD3DV91_9CHLO</name>
<gene>
    <name evidence="9" type="ORF">Agub_g10677</name>
</gene>
<dbReference type="SMART" id="SM00737">
    <property type="entry name" value="ML"/>
    <property type="match status" value="1"/>
</dbReference>
<dbReference type="InterPro" id="IPR003172">
    <property type="entry name" value="ML_dom"/>
</dbReference>
<evidence type="ECO:0000313" key="9">
    <source>
        <dbReference type="EMBL" id="GFR48720.1"/>
    </source>
</evidence>
<comment type="caution">
    <text evidence="9">The sequence shown here is derived from an EMBL/GenBank/DDBJ whole genome shotgun (WGS) entry which is preliminary data.</text>
</comment>
<keyword evidence="6" id="KW-0445">Lipid transport</keyword>
<evidence type="ECO:0000256" key="5">
    <source>
        <dbReference type="ARBA" id="ARBA00022729"/>
    </source>
</evidence>
<feature type="signal peptide" evidence="7">
    <location>
        <begin position="1"/>
        <end position="24"/>
    </location>
</feature>
<proteinExistence type="inferred from homology"/>